<dbReference type="Pfam" id="PF13359">
    <property type="entry name" value="DDE_Tnp_4"/>
    <property type="match status" value="1"/>
</dbReference>
<dbReference type="Ensembl" id="ENSLBET00000005463.1">
    <property type="protein sequence ID" value="ENSLBEP00000005192.1"/>
    <property type="gene ID" value="ENSLBEG00000003989.1"/>
</dbReference>
<reference evidence="9" key="1">
    <citation type="submission" date="2025-08" db="UniProtKB">
        <authorList>
            <consortium name="Ensembl"/>
        </authorList>
    </citation>
    <scope>IDENTIFICATION</scope>
</reference>
<evidence type="ECO:0000256" key="5">
    <source>
        <dbReference type="ARBA" id="ARBA00022723"/>
    </source>
</evidence>
<dbReference type="GO" id="GO:0004518">
    <property type="term" value="F:nuclease activity"/>
    <property type="evidence" value="ECO:0007669"/>
    <property type="project" value="UniProtKB-KW"/>
</dbReference>
<keyword evidence="7" id="KW-0539">Nucleus</keyword>
<keyword evidence="5" id="KW-0479">Metal-binding</keyword>
<evidence type="ECO:0000256" key="3">
    <source>
        <dbReference type="ARBA" id="ARBA00006958"/>
    </source>
</evidence>
<evidence type="ECO:0000256" key="1">
    <source>
        <dbReference type="ARBA" id="ARBA00001968"/>
    </source>
</evidence>
<feature type="domain" description="DDE Tnp4" evidence="8">
    <location>
        <begin position="163"/>
        <end position="260"/>
    </location>
</feature>
<keyword evidence="10" id="KW-1185">Reference proteome</keyword>
<comment type="cofactor">
    <cofactor evidence="1">
        <name>a divalent metal cation</name>
        <dbReference type="ChEBI" id="CHEBI:60240"/>
    </cofactor>
</comment>
<dbReference type="GO" id="GO:0005634">
    <property type="term" value="C:nucleus"/>
    <property type="evidence" value="ECO:0007669"/>
    <property type="project" value="UniProtKB-SubCell"/>
</dbReference>
<reference evidence="9" key="2">
    <citation type="submission" date="2025-09" db="UniProtKB">
        <authorList>
            <consortium name="Ensembl"/>
        </authorList>
    </citation>
    <scope>IDENTIFICATION</scope>
</reference>
<evidence type="ECO:0000313" key="9">
    <source>
        <dbReference type="Ensembl" id="ENSLBEP00000005192.1"/>
    </source>
</evidence>
<organism evidence="9 10">
    <name type="scientific">Labrus bergylta</name>
    <name type="common">ballan wrasse</name>
    <dbReference type="NCBI Taxonomy" id="56723"/>
    <lineage>
        <taxon>Eukaryota</taxon>
        <taxon>Metazoa</taxon>
        <taxon>Chordata</taxon>
        <taxon>Craniata</taxon>
        <taxon>Vertebrata</taxon>
        <taxon>Euteleostomi</taxon>
        <taxon>Actinopterygii</taxon>
        <taxon>Neopterygii</taxon>
        <taxon>Teleostei</taxon>
        <taxon>Neoteleostei</taxon>
        <taxon>Acanthomorphata</taxon>
        <taxon>Eupercaria</taxon>
        <taxon>Labriformes</taxon>
        <taxon>Labridae</taxon>
        <taxon>Labrus</taxon>
    </lineage>
</organism>
<keyword evidence="4" id="KW-0540">Nuclease</keyword>
<evidence type="ECO:0000259" key="8">
    <source>
        <dbReference type="Pfam" id="PF13359"/>
    </source>
</evidence>
<evidence type="ECO:0000256" key="6">
    <source>
        <dbReference type="ARBA" id="ARBA00022801"/>
    </source>
</evidence>
<evidence type="ECO:0000313" key="10">
    <source>
        <dbReference type="Proteomes" id="UP000261660"/>
    </source>
</evidence>
<dbReference type="InterPro" id="IPR045249">
    <property type="entry name" value="HARBI1-like"/>
</dbReference>
<dbReference type="GeneTree" id="ENSGT00940000163250"/>
<keyword evidence="6" id="KW-0378">Hydrolase</keyword>
<dbReference type="STRING" id="56723.ENSLBEP00000005192"/>
<evidence type="ECO:0000256" key="4">
    <source>
        <dbReference type="ARBA" id="ARBA00022722"/>
    </source>
</evidence>
<dbReference type="PANTHER" id="PTHR22930">
    <property type="match status" value="1"/>
</dbReference>
<evidence type="ECO:0000256" key="7">
    <source>
        <dbReference type="ARBA" id="ARBA00023242"/>
    </source>
</evidence>
<comment type="subcellular location">
    <subcellularLocation>
        <location evidence="2">Nucleus</location>
    </subcellularLocation>
</comment>
<proteinExistence type="inferred from homology"/>
<dbReference type="Proteomes" id="UP000261660">
    <property type="component" value="Unplaced"/>
</dbReference>
<dbReference type="InterPro" id="IPR027806">
    <property type="entry name" value="HARBI1_dom"/>
</dbReference>
<dbReference type="AlphaFoldDB" id="A0A3Q3ECV4"/>
<dbReference type="InParanoid" id="A0A3Q3ECV4"/>
<evidence type="ECO:0000256" key="2">
    <source>
        <dbReference type="ARBA" id="ARBA00004123"/>
    </source>
</evidence>
<dbReference type="GO" id="GO:0046872">
    <property type="term" value="F:metal ion binding"/>
    <property type="evidence" value="ECO:0007669"/>
    <property type="project" value="UniProtKB-KW"/>
</dbReference>
<dbReference type="PANTHER" id="PTHR22930:SF206">
    <property type="entry name" value="NUCLEASE HARBI1"/>
    <property type="match status" value="1"/>
</dbReference>
<comment type="similarity">
    <text evidence="3">Belongs to the HARBI1 family.</text>
</comment>
<dbReference type="GO" id="GO:0016787">
    <property type="term" value="F:hydrolase activity"/>
    <property type="evidence" value="ECO:0007669"/>
    <property type="project" value="UniProtKB-KW"/>
</dbReference>
<accession>A0A3Q3ECV4</accession>
<protein>
    <recommendedName>
        <fullName evidence="8">DDE Tnp4 domain-containing protein</fullName>
    </recommendedName>
</protein>
<sequence>MCSISEAACFSKCLSFHQLLSDTISEIKKTSEIGKQFSLWKHKFRQLKNLVPTQYLRLSRQTVKALLECLVYSKDHGWNKDLEVGIYFYWLASATSYRVVSTGLVFGVSKTMVCPCVQDFCKAVCMLLVPEQICFPDWDKLKDMAAYIENRWVLPQCTDATGGSHIPIIAPQGYHCDYFNRKVWHSIILQGVVDGKGLSCSVNAGLPGSMHDASVLRLSTLWENVGGVNVGYYILGDSAYPLQNWLLKPFSNNGCLTAEQMMGGGVIKRTTRMNGTPVSAELVVALATVDREGGQRCT</sequence>
<name>A0A3Q3ECV4_9LABR</name>